<dbReference type="Proteomes" id="UP000238206">
    <property type="component" value="Unassembled WGS sequence"/>
</dbReference>
<dbReference type="AlphaFoldDB" id="A0A2S8HWV5"/>
<protein>
    <recommendedName>
        <fullName evidence="4">DUF4019 domain-containing protein</fullName>
    </recommendedName>
</protein>
<keyword evidence="1" id="KW-0732">Signal</keyword>
<evidence type="ECO:0000256" key="1">
    <source>
        <dbReference type="SAM" id="SignalP"/>
    </source>
</evidence>
<feature type="signal peptide" evidence="1">
    <location>
        <begin position="1"/>
        <end position="23"/>
    </location>
</feature>
<dbReference type="InterPro" id="IPR025091">
    <property type="entry name" value="DUF4019"/>
</dbReference>
<reference evidence="2 3" key="1">
    <citation type="submission" date="2018-02" db="EMBL/GenBank/DDBJ databases">
        <title>Draft genome sequencing of Burkholderia cepacia Y14-15.</title>
        <authorList>
            <person name="Zheng B.-X."/>
        </authorList>
    </citation>
    <scope>NUCLEOTIDE SEQUENCE [LARGE SCALE GENOMIC DNA]</scope>
    <source>
        <strain evidence="2 3">Y14-15</strain>
    </source>
</reference>
<proteinExistence type="predicted"/>
<gene>
    <name evidence="2" type="ORF">C5615_38130</name>
</gene>
<comment type="caution">
    <text evidence="2">The sequence shown here is derived from an EMBL/GenBank/DDBJ whole genome shotgun (WGS) entry which is preliminary data.</text>
</comment>
<dbReference type="EMBL" id="PUIQ01000128">
    <property type="protein sequence ID" value="PQP07064.1"/>
    <property type="molecule type" value="Genomic_DNA"/>
</dbReference>
<name>A0A2S8HWV5_BURCE</name>
<dbReference type="Pfam" id="PF13211">
    <property type="entry name" value="DUF4019"/>
    <property type="match status" value="1"/>
</dbReference>
<sequence>MNVKHTQRLIAGVIATIALTAHAQSPGDSADELLQDANVVLRQLDAGQFDDVWTNAAGFVKTRVKQDQFATNLRRARQAFGTVDHRGWAQVTRIRYTNVANVPDGLYANVDCATTLTTGARFYEKLSFRLDGDDHWHLTGYTPRKTQDVQAGIPQY</sequence>
<dbReference type="RefSeq" id="WP_105393951.1">
    <property type="nucleotide sequence ID" value="NZ_PUIQ01000128.1"/>
</dbReference>
<feature type="chain" id="PRO_5015503881" description="DUF4019 domain-containing protein" evidence="1">
    <location>
        <begin position="24"/>
        <end position="156"/>
    </location>
</feature>
<evidence type="ECO:0008006" key="4">
    <source>
        <dbReference type="Google" id="ProtNLM"/>
    </source>
</evidence>
<evidence type="ECO:0000313" key="2">
    <source>
        <dbReference type="EMBL" id="PQP07064.1"/>
    </source>
</evidence>
<accession>A0A2S8HWV5</accession>
<organism evidence="2 3">
    <name type="scientific">Burkholderia cepacia</name>
    <name type="common">Pseudomonas cepacia</name>
    <dbReference type="NCBI Taxonomy" id="292"/>
    <lineage>
        <taxon>Bacteria</taxon>
        <taxon>Pseudomonadati</taxon>
        <taxon>Pseudomonadota</taxon>
        <taxon>Betaproteobacteria</taxon>
        <taxon>Burkholderiales</taxon>
        <taxon>Burkholderiaceae</taxon>
        <taxon>Burkholderia</taxon>
        <taxon>Burkholderia cepacia complex</taxon>
    </lineage>
</organism>
<evidence type="ECO:0000313" key="3">
    <source>
        <dbReference type="Proteomes" id="UP000238206"/>
    </source>
</evidence>